<dbReference type="AlphaFoldDB" id="A0A1H1LCH7"/>
<dbReference type="SUPFAM" id="SSF51735">
    <property type="entry name" value="NAD(P)-binding Rossmann-fold domains"/>
    <property type="match status" value="1"/>
</dbReference>
<dbReference type="PANTHER" id="PTHR43677:SF11">
    <property type="entry name" value="ZINC-CONTAINING ALCOHOL DEHYDROGENASE"/>
    <property type="match status" value="1"/>
</dbReference>
<evidence type="ECO:0000259" key="1">
    <source>
        <dbReference type="SMART" id="SM00829"/>
    </source>
</evidence>
<evidence type="ECO:0000313" key="3">
    <source>
        <dbReference type="Proteomes" id="UP000199092"/>
    </source>
</evidence>
<dbReference type="SMART" id="SM00829">
    <property type="entry name" value="PKS_ER"/>
    <property type="match status" value="1"/>
</dbReference>
<reference evidence="2 3" key="1">
    <citation type="submission" date="2016-10" db="EMBL/GenBank/DDBJ databases">
        <authorList>
            <person name="de Groot N.N."/>
        </authorList>
    </citation>
    <scope>NUCLEOTIDE SEQUENCE [LARGE SCALE GENOMIC DNA]</scope>
    <source>
        <strain evidence="2 3">DSM 21741</strain>
    </source>
</reference>
<keyword evidence="3" id="KW-1185">Reference proteome</keyword>
<dbReference type="OrthoDB" id="4190732at2"/>
<dbReference type="PANTHER" id="PTHR43677">
    <property type="entry name" value="SHORT-CHAIN DEHYDROGENASE/REDUCTASE"/>
    <property type="match status" value="1"/>
</dbReference>
<dbReference type="SUPFAM" id="SSF50129">
    <property type="entry name" value="GroES-like"/>
    <property type="match status" value="1"/>
</dbReference>
<gene>
    <name evidence="2" type="ORF">SAMN04488543_0201</name>
</gene>
<sequence>MKAAVVLGPDQPPVYTDFDDPAPRSGFTLVDVTASALSTATRARAIGTHYLADGAFPLVPGIDGVGRTDTGQRVGFLLPEPPFGGMAARTLVRDALCLPLPDDVGDVPAAALLNPGTSPVAALRTRAGLRPGETVLINGATGITGQVAVQIAQHLGAGRVIATGRDATALARLAELGADDTVDLTLEPDALHAALRRHTGDLDVVLDYLAGSPTEAVLAAIAGRHKRGAPLRYVVAGAAAGAALTVPTSVLATTPIHLMGSGIGALQVPELLQAAADVLQIASTTELHIDVDERPLSQVAESWAATQDRRRVVFTP</sequence>
<dbReference type="Proteomes" id="UP000199092">
    <property type="component" value="Chromosome I"/>
</dbReference>
<dbReference type="STRING" id="546871.SAMN04488543_0201"/>
<accession>A0A1H1LCH7</accession>
<dbReference type="GO" id="GO:0016491">
    <property type="term" value="F:oxidoreductase activity"/>
    <property type="evidence" value="ECO:0007669"/>
    <property type="project" value="InterPro"/>
</dbReference>
<dbReference type="Gene3D" id="3.90.180.10">
    <property type="entry name" value="Medium-chain alcohol dehydrogenases, catalytic domain"/>
    <property type="match status" value="1"/>
</dbReference>
<dbReference type="EMBL" id="LT629749">
    <property type="protein sequence ID" value="SDR72127.1"/>
    <property type="molecule type" value="Genomic_DNA"/>
</dbReference>
<dbReference type="InterPro" id="IPR051397">
    <property type="entry name" value="Zn-ADH-like_protein"/>
</dbReference>
<feature type="domain" description="Enoyl reductase (ER)" evidence="1">
    <location>
        <begin position="8"/>
        <end position="314"/>
    </location>
</feature>
<dbReference type="InterPro" id="IPR036291">
    <property type="entry name" value="NAD(P)-bd_dom_sf"/>
</dbReference>
<dbReference type="Gene3D" id="3.40.50.720">
    <property type="entry name" value="NAD(P)-binding Rossmann-like Domain"/>
    <property type="match status" value="1"/>
</dbReference>
<dbReference type="RefSeq" id="WP_091408908.1">
    <property type="nucleotide sequence ID" value="NZ_LT629749.1"/>
</dbReference>
<dbReference type="InterPro" id="IPR020843">
    <property type="entry name" value="ER"/>
</dbReference>
<protein>
    <submittedName>
        <fullName evidence="2">NADPH:quinone reductase</fullName>
    </submittedName>
</protein>
<evidence type="ECO:0000313" key="2">
    <source>
        <dbReference type="EMBL" id="SDR72127.1"/>
    </source>
</evidence>
<dbReference type="InterPro" id="IPR011032">
    <property type="entry name" value="GroES-like_sf"/>
</dbReference>
<dbReference type="Pfam" id="PF00107">
    <property type="entry name" value="ADH_zinc_N"/>
    <property type="match status" value="1"/>
</dbReference>
<dbReference type="InterPro" id="IPR013149">
    <property type="entry name" value="ADH-like_C"/>
</dbReference>
<name>A0A1H1LCH7_9ACTN</name>
<proteinExistence type="predicted"/>
<organism evidence="2 3">
    <name type="scientific">Friedmanniella luteola</name>
    <dbReference type="NCBI Taxonomy" id="546871"/>
    <lineage>
        <taxon>Bacteria</taxon>
        <taxon>Bacillati</taxon>
        <taxon>Actinomycetota</taxon>
        <taxon>Actinomycetes</taxon>
        <taxon>Propionibacteriales</taxon>
        <taxon>Nocardioidaceae</taxon>
        <taxon>Friedmanniella</taxon>
    </lineage>
</organism>